<evidence type="ECO:0000313" key="3">
    <source>
        <dbReference type="Proteomes" id="UP000244527"/>
    </source>
</evidence>
<keyword evidence="1" id="KW-1133">Transmembrane helix</keyword>
<dbReference type="EMBL" id="CP020918">
    <property type="protein sequence ID" value="AWG23494.1"/>
    <property type="molecule type" value="Genomic_DNA"/>
</dbReference>
<accession>A0A2S1LIA5</accession>
<name>A0A2S1LIA5_9FLAO</name>
<reference evidence="2 3" key="1">
    <citation type="submission" date="2017-04" db="EMBL/GenBank/DDBJ databases">
        <title>Compelte genome sequence of WV33.</title>
        <authorList>
            <person name="Lee P.C."/>
        </authorList>
    </citation>
    <scope>NUCLEOTIDE SEQUENCE [LARGE SCALE GENOMIC DNA]</scope>
    <source>
        <strain evidence="2 3">WV33</strain>
    </source>
</reference>
<dbReference type="Proteomes" id="UP000244527">
    <property type="component" value="Chromosome"/>
</dbReference>
<gene>
    <name evidence="2" type="ORF">FFWV33_19125</name>
</gene>
<keyword evidence="1" id="KW-0812">Transmembrane</keyword>
<evidence type="ECO:0000256" key="1">
    <source>
        <dbReference type="SAM" id="Phobius"/>
    </source>
</evidence>
<keyword evidence="3" id="KW-1185">Reference proteome</keyword>
<dbReference type="AlphaFoldDB" id="A0A2S1LIA5"/>
<evidence type="ECO:0000313" key="2">
    <source>
        <dbReference type="EMBL" id="AWG23494.1"/>
    </source>
</evidence>
<organism evidence="2 3">
    <name type="scientific">Flavobacterium faecale</name>
    <dbReference type="NCBI Taxonomy" id="1355330"/>
    <lineage>
        <taxon>Bacteria</taxon>
        <taxon>Pseudomonadati</taxon>
        <taxon>Bacteroidota</taxon>
        <taxon>Flavobacteriia</taxon>
        <taxon>Flavobacteriales</taxon>
        <taxon>Flavobacteriaceae</taxon>
        <taxon>Flavobacterium</taxon>
    </lineage>
</organism>
<dbReference type="KEGG" id="ffa:FFWV33_19125"/>
<sequence length="68" mass="8314">MSKTSILYFIFYSKGLIFFYFYHLGQSDNYFYKYARNICQVEHCQDNFSRIKSKKDRNNARFETVLNT</sequence>
<protein>
    <submittedName>
        <fullName evidence="2">Uncharacterized protein</fullName>
    </submittedName>
</protein>
<proteinExistence type="predicted"/>
<keyword evidence="1" id="KW-0472">Membrane</keyword>
<feature type="transmembrane region" description="Helical" evidence="1">
    <location>
        <begin position="6"/>
        <end position="24"/>
    </location>
</feature>